<dbReference type="GO" id="GO:0008168">
    <property type="term" value="F:methyltransferase activity"/>
    <property type="evidence" value="ECO:0007669"/>
    <property type="project" value="UniProtKB-KW"/>
</dbReference>
<evidence type="ECO:0000259" key="10">
    <source>
        <dbReference type="Pfam" id="PF02676"/>
    </source>
</evidence>
<name>A0A2K1QI25_9PEZI</name>
<dbReference type="GO" id="GO:0008033">
    <property type="term" value="P:tRNA processing"/>
    <property type="evidence" value="ECO:0007669"/>
    <property type="project" value="UniProtKB-KW"/>
</dbReference>
<dbReference type="Pfam" id="PF02676">
    <property type="entry name" value="TYW3"/>
    <property type="match status" value="1"/>
</dbReference>
<dbReference type="Gene3D" id="3.30.1960.10">
    <property type="entry name" value="tRNA wybutosine-synthesizing-like"/>
    <property type="match status" value="2"/>
</dbReference>
<dbReference type="PANTHER" id="PTHR48418">
    <property type="entry name" value="TRNA WYBUTOSINE-SYNTHESIZING PROTEIN 3"/>
    <property type="match status" value="1"/>
</dbReference>
<keyword evidence="4" id="KW-0808">Transferase</keyword>
<evidence type="ECO:0000313" key="11">
    <source>
        <dbReference type="EMBL" id="PNS14818.1"/>
    </source>
</evidence>
<evidence type="ECO:0000256" key="6">
    <source>
        <dbReference type="ARBA" id="ARBA00022694"/>
    </source>
</evidence>
<accession>A0A2K1QI25</accession>
<feature type="compositionally biased region" description="Pro residues" evidence="9">
    <location>
        <begin position="116"/>
        <end position="132"/>
    </location>
</feature>
<organism evidence="11 12">
    <name type="scientific">Sphaceloma murrayae</name>
    <dbReference type="NCBI Taxonomy" id="2082308"/>
    <lineage>
        <taxon>Eukaryota</taxon>
        <taxon>Fungi</taxon>
        <taxon>Dikarya</taxon>
        <taxon>Ascomycota</taxon>
        <taxon>Pezizomycotina</taxon>
        <taxon>Dothideomycetes</taxon>
        <taxon>Dothideomycetidae</taxon>
        <taxon>Myriangiales</taxon>
        <taxon>Elsinoaceae</taxon>
        <taxon>Sphaceloma</taxon>
    </lineage>
</organism>
<comment type="caution">
    <text evidence="11">The sequence shown here is derived from an EMBL/GenBank/DDBJ whole genome shotgun (WGS) entry which is preliminary data.</text>
</comment>
<dbReference type="STRING" id="2082308.A0A2K1QI25"/>
<protein>
    <recommendedName>
        <fullName evidence="2">tRNA(Phe) 7-[(3-amino-3-carboxypropyl)-4-demethylwyosine(37)-N(4)]-methyltransferase</fullName>
        <ecNumber evidence="2">2.1.1.282</ecNumber>
    </recommendedName>
    <alternativeName>
        <fullName evidence="7">tRNA(Phe) 7-((3-amino-3-carboxypropyl)-4-demethylwyosine(37)-N(4))-methyltransferase</fullName>
    </alternativeName>
</protein>
<dbReference type="EMBL" id="NKHZ01000081">
    <property type="protein sequence ID" value="PNS14818.1"/>
    <property type="molecule type" value="Genomic_DNA"/>
</dbReference>
<feature type="region of interest" description="Disordered" evidence="9">
    <location>
        <begin position="113"/>
        <end position="162"/>
    </location>
</feature>
<dbReference type="EC" id="2.1.1.282" evidence="2"/>
<evidence type="ECO:0000256" key="1">
    <source>
        <dbReference type="ARBA" id="ARBA00008569"/>
    </source>
</evidence>
<proteinExistence type="inferred from homology"/>
<comment type="catalytic activity">
    <reaction evidence="8">
        <text>4-demethyl-7-[(3S)-3-amino-3-carboxypropyl]wyosine(37) in tRNA(Phe) + S-adenosyl-L-methionine = 7-[(3S)-3-amino-3-carboxypropyl]wyosine(37) in tRNA(Phe) + S-adenosyl-L-homocysteine + H(+)</text>
        <dbReference type="Rhea" id="RHEA:36635"/>
        <dbReference type="Rhea" id="RHEA-COMP:10378"/>
        <dbReference type="Rhea" id="RHEA-COMP:10379"/>
        <dbReference type="ChEBI" id="CHEBI:15378"/>
        <dbReference type="ChEBI" id="CHEBI:57856"/>
        <dbReference type="ChEBI" id="CHEBI:59789"/>
        <dbReference type="ChEBI" id="CHEBI:73543"/>
        <dbReference type="ChEBI" id="CHEBI:73550"/>
        <dbReference type="EC" id="2.1.1.282"/>
    </reaction>
</comment>
<evidence type="ECO:0000313" key="12">
    <source>
        <dbReference type="Proteomes" id="UP000243797"/>
    </source>
</evidence>
<evidence type="ECO:0000256" key="3">
    <source>
        <dbReference type="ARBA" id="ARBA00022603"/>
    </source>
</evidence>
<sequence>MSSVFQSKKAKILSQLSVPDDDYDDASPKGSVDAPIQSLISDINAIDSLVTTSSCSGRIAIFAHGLKSNPVPDIDLSHENTDTNTITPTKAAPSQTSTAQGKGTGAWLFVSHEPLPHPFPPPQSTTSPPSPDPLLHTLLTLPGNEISTPPPRSISSHPSDPIPPSSRLLHLKFEPLILHILCASLPSARKVLVAAQGAGFRESGISSVPNVEDEAEPGSRQKHDATRRHGEDGGGTIGSAPVGDAGDGGLEVGFKGRTFPRRPKKSQKQSSGPVMVAIRTTGLAMDAPIGYMTAEGAVRLSVSDAYLGSILAVANERFGGNEERKVRLREGILRAFQ</sequence>
<dbReference type="FunCoup" id="A0A2K1QI25">
    <property type="interactions" value="53"/>
</dbReference>
<comment type="similarity">
    <text evidence="1">Belongs to the TYW3 family.</text>
</comment>
<feature type="region of interest" description="Disordered" evidence="9">
    <location>
        <begin position="203"/>
        <end position="273"/>
    </location>
</feature>
<dbReference type="PANTHER" id="PTHR48418:SF1">
    <property type="entry name" value="TRNA WYBUTOSINE-SYNTHESIZING PROTEIN 3"/>
    <property type="match status" value="1"/>
</dbReference>
<dbReference type="SUPFAM" id="SSF111278">
    <property type="entry name" value="SSo0622-like"/>
    <property type="match status" value="2"/>
</dbReference>
<dbReference type="InterPro" id="IPR036602">
    <property type="entry name" value="tRNA_yW-synthesising-like_sf"/>
</dbReference>
<evidence type="ECO:0000256" key="4">
    <source>
        <dbReference type="ARBA" id="ARBA00022679"/>
    </source>
</evidence>
<dbReference type="GO" id="GO:0032259">
    <property type="term" value="P:methylation"/>
    <property type="evidence" value="ECO:0007669"/>
    <property type="project" value="UniProtKB-KW"/>
</dbReference>
<keyword evidence="5" id="KW-0949">S-adenosyl-L-methionine</keyword>
<dbReference type="InterPro" id="IPR003827">
    <property type="entry name" value="tRNA_yW-synthesising"/>
</dbReference>
<dbReference type="AlphaFoldDB" id="A0A2K1QI25"/>
<evidence type="ECO:0000256" key="7">
    <source>
        <dbReference type="ARBA" id="ARBA00030554"/>
    </source>
</evidence>
<evidence type="ECO:0000256" key="9">
    <source>
        <dbReference type="SAM" id="MobiDB-lite"/>
    </source>
</evidence>
<dbReference type="OrthoDB" id="263283at2759"/>
<gene>
    <name evidence="11" type="ORF">CAC42_2047</name>
</gene>
<dbReference type="Proteomes" id="UP000243797">
    <property type="component" value="Unassembled WGS sequence"/>
</dbReference>
<evidence type="ECO:0000256" key="2">
    <source>
        <dbReference type="ARBA" id="ARBA00012750"/>
    </source>
</evidence>
<keyword evidence="12" id="KW-1185">Reference proteome</keyword>
<feature type="compositionally biased region" description="Low complexity" evidence="9">
    <location>
        <begin position="133"/>
        <end position="142"/>
    </location>
</feature>
<keyword evidence="3" id="KW-0489">Methyltransferase</keyword>
<feature type="domain" description="tRNA wybutosine-synthesizing protein" evidence="10">
    <location>
        <begin position="8"/>
        <end position="332"/>
    </location>
</feature>
<dbReference type="InParanoid" id="A0A2K1QI25"/>
<evidence type="ECO:0000256" key="5">
    <source>
        <dbReference type="ARBA" id="ARBA00022691"/>
    </source>
</evidence>
<feature type="compositionally biased region" description="Basic and acidic residues" evidence="9">
    <location>
        <begin position="217"/>
        <end position="232"/>
    </location>
</feature>
<reference evidence="11 12" key="1">
    <citation type="submission" date="2017-06" db="EMBL/GenBank/DDBJ databases">
        <title>Draft genome sequence of a variant of Elsinoe murrayae.</title>
        <authorList>
            <person name="Cheng Q."/>
        </authorList>
    </citation>
    <scope>NUCLEOTIDE SEQUENCE [LARGE SCALE GENOMIC DNA]</scope>
    <source>
        <strain evidence="11 12">CQ-2017a</strain>
    </source>
</reference>
<feature type="compositionally biased region" description="Basic residues" evidence="9">
    <location>
        <begin position="258"/>
        <end position="267"/>
    </location>
</feature>
<evidence type="ECO:0000256" key="8">
    <source>
        <dbReference type="ARBA" id="ARBA00049202"/>
    </source>
</evidence>
<keyword evidence="6" id="KW-0819">tRNA processing</keyword>